<evidence type="ECO:0000259" key="2">
    <source>
        <dbReference type="Pfam" id="PF14246"/>
    </source>
</evidence>
<dbReference type="InterPro" id="IPR039536">
    <property type="entry name" value="TetR_C_Proteobacteria"/>
</dbReference>
<feature type="compositionally biased region" description="Gly residues" evidence="1">
    <location>
        <begin position="27"/>
        <end position="39"/>
    </location>
</feature>
<evidence type="ECO:0000313" key="3">
    <source>
        <dbReference type="EMBL" id="GAA0277213.1"/>
    </source>
</evidence>
<protein>
    <recommendedName>
        <fullName evidence="2">Transcriptional regulator TetR C-terminal Proteobacteria type domain-containing protein</fullName>
    </recommendedName>
</protein>
<gene>
    <name evidence="3" type="ORF">GCM10009539_76240</name>
</gene>
<comment type="caution">
    <text evidence="3">The sequence shown here is derived from an EMBL/GenBank/DDBJ whole genome shotgun (WGS) entry which is preliminary data.</text>
</comment>
<sequence>MRDVGDQQDHGRGGPGERHEPEATAGGQLGQGEEGGGHAGTEEREAENVQAGRAAEQHQPGEPEPATADPIDGPRGHRDRHGQRHEVAARHPPRRAQRRAELVGERADRDGDHGAVEDPHRAADQDDGDQLLACYCDEKSWALRRLLFAESGQFPDLPEIIRGRAADPVTEALADRLAHLALAGRLRTTDPALAADQFAALLTGSLDHRARLGTRPVPDDELHGVCRAAVSTFLAAFGS</sequence>
<dbReference type="Gene3D" id="1.10.357.10">
    <property type="entry name" value="Tetracycline Repressor, domain 2"/>
    <property type="match status" value="1"/>
</dbReference>
<feature type="compositionally biased region" description="Basic and acidic residues" evidence="1">
    <location>
        <begin position="98"/>
        <end position="124"/>
    </location>
</feature>
<dbReference type="SUPFAM" id="SSF48498">
    <property type="entry name" value="Tetracyclin repressor-like, C-terminal domain"/>
    <property type="match status" value="1"/>
</dbReference>
<keyword evidence="4" id="KW-1185">Reference proteome</keyword>
<feature type="domain" description="Transcriptional regulator TetR C-terminal Proteobacteria type" evidence="2">
    <location>
        <begin position="128"/>
        <end position="238"/>
    </location>
</feature>
<name>A0ABN0V6D7_9ACTN</name>
<dbReference type="Proteomes" id="UP001500967">
    <property type="component" value="Unassembled WGS sequence"/>
</dbReference>
<proteinExistence type="predicted"/>
<dbReference type="Pfam" id="PF14246">
    <property type="entry name" value="TetR_C_7"/>
    <property type="match status" value="1"/>
</dbReference>
<evidence type="ECO:0000256" key="1">
    <source>
        <dbReference type="SAM" id="MobiDB-lite"/>
    </source>
</evidence>
<feature type="compositionally biased region" description="Basic and acidic residues" evidence="1">
    <location>
        <begin position="1"/>
        <end position="22"/>
    </location>
</feature>
<organism evidence="3 4">
    <name type="scientific">Cryptosporangium japonicum</name>
    <dbReference type="NCBI Taxonomy" id="80872"/>
    <lineage>
        <taxon>Bacteria</taxon>
        <taxon>Bacillati</taxon>
        <taxon>Actinomycetota</taxon>
        <taxon>Actinomycetes</taxon>
        <taxon>Cryptosporangiales</taxon>
        <taxon>Cryptosporangiaceae</taxon>
        <taxon>Cryptosporangium</taxon>
    </lineage>
</organism>
<accession>A0ABN0V6D7</accession>
<reference evidence="3 4" key="1">
    <citation type="journal article" date="2019" name="Int. J. Syst. Evol. Microbiol.">
        <title>The Global Catalogue of Microorganisms (GCM) 10K type strain sequencing project: providing services to taxonomists for standard genome sequencing and annotation.</title>
        <authorList>
            <consortium name="The Broad Institute Genomics Platform"/>
            <consortium name="The Broad Institute Genome Sequencing Center for Infectious Disease"/>
            <person name="Wu L."/>
            <person name="Ma J."/>
        </authorList>
    </citation>
    <scope>NUCLEOTIDE SEQUENCE [LARGE SCALE GENOMIC DNA]</scope>
    <source>
        <strain evidence="3 4">JCM 10425</strain>
    </source>
</reference>
<dbReference type="EMBL" id="BAAAGX010000035">
    <property type="protein sequence ID" value="GAA0277213.1"/>
    <property type="molecule type" value="Genomic_DNA"/>
</dbReference>
<evidence type="ECO:0000313" key="4">
    <source>
        <dbReference type="Proteomes" id="UP001500967"/>
    </source>
</evidence>
<feature type="region of interest" description="Disordered" evidence="1">
    <location>
        <begin position="1"/>
        <end position="125"/>
    </location>
</feature>
<dbReference type="InterPro" id="IPR036271">
    <property type="entry name" value="Tet_transcr_reg_TetR-rel_C_sf"/>
</dbReference>